<feature type="chain" id="PRO_5001511842" description="SCP domain-containing protein" evidence="1">
    <location>
        <begin position="25"/>
        <end position="164"/>
    </location>
</feature>
<keyword evidence="4" id="KW-1185">Reference proteome</keyword>
<dbReference type="Pfam" id="PF00188">
    <property type="entry name" value="CAP"/>
    <property type="match status" value="1"/>
</dbReference>
<feature type="signal peptide" evidence="1">
    <location>
        <begin position="1"/>
        <end position="24"/>
    </location>
</feature>
<accession>A0A023BQ24</accession>
<name>A0A023BQ24_9FLAO</name>
<evidence type="ECO:0000256" key="1">
    <source>
        <dbReference type="SAM" id="SignalP"/>
    </source>
</evidence>
<dbReference type="PANTHER" id="PTHR31157">
    <property type="entry name" value="SCP DOMAIN-CONTAINING PROTEIN"/>
    <property type="match status" value="1"/>
</dbReference>
<dbReference type="AlphaFoldDB" id="A0A023BQ24"/>
<dbReference type="CDD" id="cd05379">
    <property type="entry name" value="CAP_bacterial"/>
    <property type="match status" value="1"/>
</dbReference>
<feature type="domain" description="SCP" evidence="2">
    <location>
        <begin position="49"/>
        <end position="154"/>
    </location>
</feature>
<dbReference type="STRING" id="1317122.ATO12_24315"/>
<gene>
    <name evidence="3" type="ORF">ATO12_24315</name>
</gene>
<reference evidence="3 4" key="1">
    <citation type="submission" date="2014-04" db="EMBL/GenBank/DDBJ databases">
        <title>Aquimarina sp. 22II-S11-z7 Genome Sequencing.</title>
        <authorList>
            <person name="Lai Q."/>
        </authorList>
    </citation>
    <scope>NUCLEOTIDE SEQUENCE [LARGE SCALE GENOMIC DNA]</scope>
    <source>
        <strain evidence="3 4">22II-S11-z7</strain>
    </source>
</reference>
<dbReference type="InterPro" id="IPR035940">
    <property type="entry name" value="CAP_sf"/>
</dbReference>
<evidence type="ECO:0000313" key="4">
    <source>
        <dbReference type="Proteomes" id="UP000023541"/>
    </source>
</evidence>
<dbReference type="EMBL" id="AQRA01000009">
    <property type="protein sequence ID" value="EZH72066.1"/>
    <property type="molecule type" value="Genomic_DNA"/>
</dbReference>
<comment type="caution">
    <text evidence="3">The sequence shown here is derived from an EMBL/GenBank/DDBJ whole genome shotgun (WGS) entry which is preliminary data.</text>
</comment>
<dbReference type="InterPro" id="IPR014044">
    <property type="entry name" value="CAP_dom"/>
</dbReference>
<evidence type="ECO:0000313" key="3">
    <source>
        <dbReference type="EMBL" id="EZH72066.1"/>
    </source>
</evidence>
<dbReference type="OrthoDB" id="982527at2"/>
<dbReference type="PANTHER" id="PTHR31157:SF1">
    <property type="entry name" value="SCP DOMAIN-CONTAINING PROTEIN"/>
    <property type="match status" value="1"/>
</dbReference>
<dbReference type="Proteomes" id="UP000023541">
    <property type="component" value="Unassembled WGS sequence"/>
</dbReference>
<organism evidence="3 4">
    <name type="scientific">Aquimarina atlantica</name>
    <dbReference type="NCBI Taxonomy" id="1317122"/>
    <lineage>
        <taxon>Bacteria</taxon>
        <taxon>Pseudomonadati</taxon>
        <taxon>Bacteroidota</taxon>
        <taxon>Flavobacteriia</taxon>
        <taxon>Flavobacteriales</taxon>
        <taxon>Flavobacteriaceae</taxon>
        <taxon>Aquimarina</taxon>
    </lineage>
</organism>
<dbReference type="RefSeq" id="WP_034245440.1">
    <property type="nucleotide sequence ID" value="NZ_AQRA01000009.1"/>
</dbReference>
<dbReference type="SUPFAM" id="SSF55797">
    <property type="entry name" value="PR-1-like"/>
    <property type="match status" value="1"/>
</dbReference>
<dbReference type="PROSITE" id="PS51257">
    <property type="entry name" value="PROKAR_LIPOPROTEIN"/>
    <property type="match status" value="1"/>
</dbReference>
<evidence type="ECO:0000259" key="2">
    <source>
        <dbReference type="Pfam" id="PF00188"/>
    </source>
</evidence>
<dbReference type="Gene3D" id="3.40.33.10">
    <property type="entry name" value="CAP"/>
    <property type="match status" value="1"/>
</dbReference>
<keyword evidence="1" id="KW-0732">Signal</keyword>
<sequence>MKLPIKVIYIACVAMLLYSCSAENVEENLDSSNKEFIVPEVKSIEIEILDLINSYRVSKNLNTLGALDIIKSQAYRHTDYMIKQNNISHDYFYERKSYLVTNAGASKVAENVGYGYSSAESIVNAWIKSDSHRSTIEGDFTDFDISIEQNEDGVMYCTNIFIKK</sequence>
<protein>
    <recommendedName>
        <fullName evidence="2">SCP domain-containing protein</fullName>
    </recommendedName>
</protein>
<proteinExistence type="predicted"/>
<dbReference type="eggNOG" id="COG2340">
    <property type="taxonomic scope" value="Bacteria"/>
</dbReference>